<organism evidence="2">
    <name type="scientific">Anopheles funestus</name>
    <name type="common">African malaria mosquito</name>
    <dbReference type="NCBI Taxonomy" id="62324"/>
    <lineage>
        <taxon>Eukaryota</taxon>
        <taxon>Metazoa</taxon>
        <taxon>Ecdysozoa</taxon>
        <taxon>Arthropoda</taxon>
        <taxon>Hexapoda</taxon>
        <taxon>Insecta</taxon>
        <taxon>Pterygota</taxon>
        <taxon>Neoptera</taxon>
        <taxon>Endopterygota</taxon>
        <taxon>Diptera</taxon>
        <taxon>Nematocera</taxon>
        <taxon>Culicoidea</taxon>
        <taxon>Culicidae</taxon>
        <taxon>Anophelinae</taxon>
        <taxon>Anopheles</taxon>
    </lineage>
</organism>
<protein>
    <submittedName>
        <fullName evidence="2">Uncharacterized protein</fullName>
    </submittedName>
</protein>
<evidence type="ECO:0000313" key="2">
    <source>
        <dbReference type="EnsemblMetazoa" id="AFUN001131-PA"/>
    </source>
</evidence>
<proteinExistence type="predicted"/>
<sequence length="59" mass="6042">MALPSVAAISASVECASNGCGSGSSSSSKPITNAHRKKERTPSRKDTTFKWSILNGSGS</sequence>
<dbReference type="VEuPathDB" id="VectorBase:AFUN001131"/>
<dbReference type="AlphaFoldDB" id="A0A182R4N9"/>
<evidence type="ECO:0000256" key="1">
    <source>
        <dbReference type="SAM" id="MobiDB-lite"/>
    </source>
</evidence>
<dbReference type="EnsemblMetazoa" id="AFUN001131-RA">
    <property type="protein sequence ID" value="AFUN001131-PA"/>
    <property type="gene ID" value="AFUN001131"/>
</dbReference>
<dbReference type="VEuPathDB" id="VectorBase:AFUN2_001372"/>
<feature type="region of interest" description="Disordered" evidence="1">
    <location>
        <begin position="16"/>
        <end position="59"/>
    </location>
</feature>
<accession>A0A182R4N9</accession>
<reference evidence="2" key="1">
    <citation type="submission" date="2020-05" db="UniProtKB">
        <authorList>
            <consortium name="EnsemblMetazoa"/>
        </authorList>
    </citation>
    <scope>IDENTIFICATION</scope>
    <source>
        <strain evidence="2">FUMOZ</strain>
    </source>
</reference>
<feature type="compositionally biased region" description="Low complexity" evidence="1">
    <location>
        <begin position="17"/>
        <end position="28"/>
    </location>
</feature>
<name>A0A182R4N9_ANOFN</name>